<sequence length="235" mass="26440">MYETNVPGGSPATPDCLKHQSQHSRAAAPHTAAGQWRGSLSSTAVSGHERHGSLGMRRGLRARRILCEQSYPIPPIILILTEQSLDGLKVAGLDATMHGSHPVPGAWKFGSSPLAHIFDTLSTLFSFTYSRIRRRFARVWSALMETHNHLQTQHCLTLNTIHRPSYSPSTHLEVSHRGEERVVPQWPLFIQKLASTAILGRTEEAIIEALPKFLLRYIGIMRDKEYNGKERKHWN</sequence>
<comment type="caution">
    <text evidence="2">The sequence shown here is derived from an EMBL/GenBank/DDBJ whole genome shotgun (WGS) entry which is preliminary data.</text>
</comment>
<evidence type="ECO:0000256" key="1">
    <source>
        <dbReference type="SAM" id="MobiDB-lite"/>
    </source>
</evidence>
<evidence type="ECO:0000313" key="2">
    <source>
        <dbReference type="EMBL" id="MPC27490.1"/>
    </source>
</evidence>
<proteinExistence type="predicted"/>
<reference evidence="2 3" key="1">
    <citation type="submission" date="2019-05" db="EMBL/GenBank/DDBJ databases">
        <title>Another draft genome of Portunus trituberculatus and its Hox gene families provides insights of decapod evolution.</title>
        <authorList>
            <person name="Jeong J.-H."/>
            <person name="Song I."/>
            <person name="Kim S."/>
            <person name="Choi T."/>
            <person name="Kim D."/>
            <person name="Ryu S."/>
            <person name="Kim W."/>
        </authorList>
    </citation>
    <scope>NUCLEOTIDE SEQUENCE [LARGE SCALE GENOMIC DNA]</scope>
    <source>
        <tissue evidence="2">Muscle</tissue>
    </source>
</reference>
<name>A0A5B7E0R8_PORTR</name>
<dbReference type="AlphaFoldDB" id="A0A5B7E0R8"/>
<protein>
    <submittedName>
        <fullName evidence="2">Uncharacterized protein</fullName>
    </submittedName>
</protein>
<dbReference type="EMBL" id="VSRR010001757">
    <property type="protein sequence ID" value="MPC27490.1"/>
    <property type="molecule type" value="Genomic_DNA"/>
</dbReference>
<dbReference type="Proteomes" id="UP000324222">
    <property type="component" value="Unassembled WGS sequence"/>
</dbReference>
<feature type="region of interest" description="Disordered" evidence="1">
    <location>
        <begin position="1"/>
        <end position="53"/>
    </location>
</feature>
<organism evidence="2 3">
    <name type="scientific">Portunus trituberculatus</name>
    <name type="common">Swimming crab</name>
    <name type="synonym">Neptunus trituberculatus</name>
    <dbReference type="NCBI Taxonomy" id="210409"/>
    <lineage>
        <taxon>Eukaryota</taxon>
        <taxon>Metazoa</taxon>
        <taxon>Ecdysozoa</taxon>
        <taxon>Arthropoda</taxon>
        <taxon>Crustacea</taxon>
        <taxon>Multicrustacea</taxon>
        <taxon>Malacostraca</taxon>
        <taxon>Eumalacostraca</taxon>
        <taxon>Eucarida</taxon>
        <taxon>Decapoda</taxon>
        <taxon>Pleocyemata</taxon>
        <taxon>Brachyura</taxon>
        <taxon>Eubrachyura</taxon>
        <taxon>Portunoidea</taxon>
        <taxon>Portunidae</taxon>
        <taxon>Portuninae</taxon>
        <taxon>Portunus</taxon>
    </lineage>
</organism>
<evidence type="ECO:0000313" key="3">
    <source>
        <dbReference type="Proteomes" id="UP000324222"/>
    </source>
</evidence>
<accession>A0A5B7E0R8</accession>
<keyword evidence="3" id="KW-1185">Reference proteome</keyword>
<gene>
    <name evidence="2" type="ORF">E2C01_020661</name>
</gene>